<feature type="transmembrane region" description="Helical" evidence="9">
    <location>
        <begin position="184"/>
        <end position="209"/>
    </location>
</feature>
<dbReference type="GO" id="GO:0005524">
    <property type="term" value="F:ATP binding"/>
    <property type="evidence" value="ECO:0007669"/>
    <property type="project" value="UniProtKB-KW"/>
</dbReference>
<evidence type="ECO:0000256" key="2">
    <source>
        <dbReference type="ARBA" id="ARBA00022448"/>
    </source>
</evidence>
<feature type="transmembrane region" description="Helical" evidence="9">
    <location>
        <begin position="132"/>
        <end position="154"/>
    </location>
</feature>
<gene>
    <name evidence="11" type="ORF">ACFPJ4_09595</name>
</gene>
<evidence type="ECO:0000256" key="9">
    <source>
        <dbReference type="SAM" id="Phobius"/>
    </source>
</evidence>
<feature type="transmembrane region" description="Helical" evidence="9">
    <location>
        <begin position="88"/>
        <end position="112"/>
    </location>
</feature>
<dbReference type="EMBL" id="JBHSMG010000002">
    <property type="protein sequence ID" value="MFC5502490.1"/>
    <property type="molecule type" value="Genomic_DNA"/>
</dbReference>
<evidence type="ECO:0000256" key="1">
    <source>
        <dbReference type="ARBA" id="ARBA00004651"/>
    </source>
</evidence>
<dbReference type="RefSeq" id="WP_386740182.1">
    <property type="nucleotide sequence ID" value="NZ_JBHSMG010000002.1"/>
</dbReference>
<keyword evidence="3" id="KW-1003">Cell membrane</keyword>
<protein>
    <submittedName>
        <fullName evidence="11">ATP-binding cassette domain-containing protein</fullName>
    </submittedName>
</protein>
<keyword evidence="5" id="KW-0547">Nucleotide-binding</keyword>
<name>A0ABW0NPL1_9MICO</name>
<dbReference type="InterPro" id="IPR043428">
    <property type="entry name" value="LivM-like"/>
</dbReference>
<dbReference type="PROSITE" id="PS50893">
    <property type="entry name" value="ABC_TRANSPORTER_2"/>
    <property type="match status" value="1"/>
</dbReference>
<comment type="subcellular location">
    <subcellularLocation>
        <location evidence="1">Cell membrane</location>
        <topology evidence="1">Multi-pass membrane protein</topology>
    </subcellularLocation>
</comment>
<comment type="caution">
    <text evidence="11">The sequence shown here is derived from an EMBL/GenBank/DDBJ whole genome shotgun (WGS) entry which is preliminary data.</text>
</comment>
<proteinExistence type="predicted"/>
<keyword evidence="12" id="KW-1185">Reference proteome</keyword>
<keyword evidence="6 11" id="KW-0067">ATP-binding</keyword>
<dbReference type="InterPro" id="IPR003439">
    <property type="entry name" value="ABC_transporter-like_ATP-bd"/>
</dbReference>
<keyword evidence="7 9" id="KW-1133">Transmembrane helix</keyword>
<dbReference type="InterPro" id="IPR003593">
    <property type="entry name" value="AAA+_ATPase"/>
</dbReference>
<evidence type="ECO:0000313" key="12">
    <source>
        <dbReference type="Proteomes" id="UP001596039"/>
    </source>
</evidence>
<dbReference type="Proteomes" id="UP001596039">
    <property type="component" value="Unassembled WGS sequence"/>
</dbReference>
<keyword evidence="8 9" id="KW-0472">Membrane</keyword>
<dbReference type="InterPro" id="IPR051120">
    <property type="entry name" value="ABC_AA/LPS_Transport"/>
</dbReference>
<dbReference type="SMART" id="SM00382">
    <property type="entry name" value="AAA"/>
    <property type="match status" value="1"/>
</dbReference>
<evidence type="ECO:0000256" key="7">
    <source>
        <dbReference type="ARBA" id="ARBA00022989"/>
    </source>
</evidence>
<evidence type="ECO:0000259" key="10">
    <source>
        <dbReference type="PROSITE" id="PS50893"/>
    </source>
</evidence>
<dbReference type="CDD" id="cd06581">
    <property type="entry name" value="TM_PBP1_LivM_like"/>
    <property type="match status" value="1"/>
</dbReference>
<evidence type="ECO:0000256" key="4">
    <source>
        <dbReference type="ARBA" id="ARBA00022692"/>
    </source>
</evidence>
<keyword evidence="4 9" id="KW-0812">Transmembrane</keyword>
<reference evidence="12" key="1">
    <citation type="journal article" date="2019" name="Int. J. Syst. Evol. Microbiol.">
        <title>The Global Catalogue of Microorganisms (GCM) 10K type strain sequencing project: providing services to taxonomists for standard genome sequencing and annotation.</title>
        <authorList>
            <consortium name="The Broad Institute Genomics Platform"/>
            <consortium name="The Broad Institute Genome Sequencing Center for Infectious Disease"/>
            <person name="Wu L."/>
            <person name="Ma J."/>
        </authorList>
    </citation>
    <scope>NUCLEOTIDE SEQUENCE [LARGE SCALE GENOMIC DNA]</scope>
    <source>
        <strain evidence="12">CGMCC 4.6997</strain>
    </source>
</reference>
<evidence type="ECO:0000256" key="8">
    <source>
        <dbReference type="ARBA" id="ARBA00023136"/>
    </source>
</evidence>
<feature type="transmembrane region" description="Helical" evidence="9">
    <location>
        <begin position="266"/>
        <end position="284"/>
    </location>
</feature>
<dbReference type="InterPro" id="IPR027417">
    <property type="entry name" value="P-loop_NTPase"/>
</dbReference>
<feature type="transmembrane region" description="Helical" evidence="9">
    <location>
        <begin position="63"/>
        <end position="81"/>
    </location>
</feature>
<feature type="transmembrane region" description="Helical" evidence="9">
    <location>
        <begin position="6"/>
        <end position="26"/>
    </location>
</feature>
<dbReference type="PANTHER" id="PTHR45772">
    <property type="entry name" value="CONSERVED COMPONENT OF ABC TRANSPORTER FOR NATURAL AMINO ACIDS-RELATED"/>
    <property type="match status" value="1"/>
</dbReference>
<feature type="transmembrane region" description="Helical" evidence="9">
    <location>
        <begin position="38"/>
        <end position="57"/>
    </location>
</feature>
<evidence type="ECO:0000313" key="11">
    <source>
        <dbReference type="EMBL" id="MFC5502490.1"/>
    </source>
</evidence>
<dbReference type="PANTHER" id="PTHR45772:SF7">
    <property type="entry name" value="AMINO ACID ABC TRANSPORTER ATP-BINDING PROTEIN"/>
    <property type="match status" value="1"/>
</dbReference>
<feature type="domain" description="ABC transporter" evidence="10">
    <location>
        <begin position="317"/>
        <end position="558"/>
    </location>
</feature>
<feature type="transmembrane region" description="Helical" evidence="9">
    <location>
        <begin position="221"/>
        <end position="246"/>
    </location>
</feature>
<accession>A0ABW0NPL1</accession>
<organism evidence="11 12">
    <name type="scientific">Lysinimonas soli</name>
    <dbReference type="NCBI Taxonomy" id="1074233"/>
    <lineage>
        <taxon>Bacteria</taxon>
        <taxon>Bacillati</taxon>
        <taxon>Actinomycetota</taxon>
        <taxon>Actinomycetes</taxon>
        <taxon>Micrococcales</taxon>
        <taxon>Microbacteriaceae</taxon>
        <taxon>Lysinimonas</taxon>
    </lineage>
</organism>
<dbReference type="SUPFAM" id="SSF52540">
    <property type="entry name" value="P-loop containing nucleoside triphosphate hydrolases"/>
    <property type="match status" value="1"/>
</dbReference>
<evidence type="ECO:0000256" key="3">
    <source>
        <dbReference type="ARBA" id="ARBA00022475"/>
    </source>
</evidence>
<evidence type="ECO:0000256" key="5">
    <source>
        <dbReference type="ARBA" id="ARBA00022741"/>
    </source>
</evidence>
<dbReference type="Pfam" id="PF00005">
    <property type="entry name" value="ABC_tran"/>
    <property type="match status" value="1"/>
</dbReference>
<evidence type="ECO:0000256" key="6">
    <source>
        <dbReference type="ARBA" id="ARBA00022840"/>
    </source>
</evidence>
<dbReference type="Gene3D" id="3.40.50.300">
    <property type="entry name" value="P-loop containing nucleotide triphosphate hydrolases"/>
    <property type="match status" value="1"/>
</dbReference>
<dbReference type="InterPro" id="IPR001851">
    <property type="entry name" value="ABC_transp_permease"/>
</dbReference>
<sequence>MIINYFAQIAVLAVVFAMLAASYSVILGTAGVFSAMHAAFFGVGAYTASLLAINGILPFPVDLLAAIVAAGVVGVLVFFPLRRLPGEAILIATIALQLVVSAIITNTAALGGQAGLYGIPRPSLLGVSFRQPVAYSVLTVVIAGIVLALLQWYLSRSSRLATRAWRDQPSLAQSFGIAGSYPEIVAWIIGGGAAAVAGAVYAHFVGYISPGSFGLNETLTILTMLIVGGLGNIWGAVFGAIVLTAVSQALTLLPASSSQVSQLQPILYSVVLIVIVLVRPQGLFPERNVGSRRYLRRAPLERAVQAAQIQERSTGPVVISGITKSYGGLQVLRGIDLELRPNEVTAVLGPNGAGKTTLFNIVAGAERPDGGTVTWGAQTVSGMRSHQLARKGLARSFQDARTFGTFSVFEYMLVAAHSRRRGTTGLFRRAVPLGATGEIERALKPYGLDSALDVRLQDLSYGQVKMLMLAALVYWNPTVVLFDELAAGLDARSTANVAEHVRALRNEERVICLVEHNLEFVWAAADRVVLLGEGRIVADGTPAEIRQDPAAFVTYFGKAEVL</sequence>
<dbReference type="Pfam" id="PF02653">
    <property type="entry name" value="BPD_transp_2"/>
    <property type="match status" value="1"/>
</dbReference>
<keyword evidence="2" id="KW-0813">Transport</keyword>